<dbReference type="CTD" id="78777593"/>
<dbReference type="EMBL" id="WUAV01000006">
    <property type="protein sequence ID" value="KAF1746441.1"/>
    <property type="molecule type" value="Genomic_DNA"/>
</dbReference>
<accession>A0A6A5FVK0</accession>
<dbReference type="AlphaFoldDB" id="A0A6A5FVK0"/>
<dbReference type="KEGG" id="crq:GCK72_022897"/>
<feature type="region of interest" description="Disordered" evidence="1">
    <location>
        <begin position="1"/>
        <end position="32"/>
    </location>
</feature>
<reference evidence="2 3" key="1">
    <citation type="submission" date="2019-12" db="EMBL/GenBank/DDBJ databases">
        <title>Chromosome-level assembly of the Caenorhabditis remanei genome.</title>
        <authorList>
            <person name="Teterina A.A."/>
            <person name="Willis J.H."/>
            <person name="Phillips P.C."/>
        </authorList>
    </citation>
    <scope>NUCLEOTIDE SEQUENCE [LARGE SCALE GENOMIC DNA]</scope>
    <source>
        <strain evidence="2 3">PX506</strain>
        <tissue evidence="2">Whole organism</tissue>
    </source>
</reference>
<feature type="non-terminal residue" evidence="2">
    <location>
        <position position="1"/>
    </location>
</feature>
<protein>
    <submittedName>
        <fullName evidence="2">Uncharacterized protein</fullName>
    </submittedName>
</protein>
<dbReference type="RefSeq" id="XP_053578684.1">
    <property type="nucleotide sequence ID" value="XM_053735118.1"/>
</dbReference>
<dbReference type="GeneID" id="78777593"/>
<proteinExistence type="predicted"/>
<sequence length="108" mass="12132">VAGMAQLGTPPATNRRVRGSIPPDPQMAEITGDRKTICSIRFEEAPEACASTVAMPGAHRCRRGQWLRSTRKQRRIRRAPACAGTLDTQSKRKKMIETQLIKNKNYKR</sequence>
<gene>
    <name evidence="2" type="ORF">GCK72_022897</name>
</gene>
<dbReference type="Proteomes" id="UP000483820">
    <property type="component" value="Chromosome X"/>
</dbReference>
<comment type="caution">
    <text evidence="2">The sequence shown here is derived from an EMBL/GenBank/DDBJ whole genome shotgun (WGS) entry which is preliminary data.</text>
</comment>
<evidence type="ECO:0000313" key="3">
    <source>
        <dbReference type="Proteomes" id="UP000483820"/>
    </source>
</evidence>
<name>A0A6A5FVK0_CAERE</name>
<evidence type="ECO:0000313" key="2">
    <source>
        <dbReference type="EMBL" id="KAF1746441.1"/>
    </source>
</evidence>
<organism evidence="2 3">
    <name type="scientific">Caenorhabditis remanei</name>
    <name type="common">Caenorhabditis vulgaris</name>
    <dbReference type="NCBI Taxonomy" id="31234"/>
    <lineage>
        <taxon>Eukaryota</taxon>
        <taxon>Metazoa</taxon>
        <taxon>Ecdysozoa</taxon>
        <taxon>Nematoda</taxon>
        <taxon>Chromadorea</taxon>
        <taxon>Rhabditida</taxon>
        <taxon>Rhabditina</taxon>
        <taxon>Rhabditomorpha</taxon>
        <taxon>Rhabditoidea</taxon>
        <taxon>Rhabditidae</taxon>
        <taxon>Peloderinae</taxon>
        <taxon>Caenorhabditis</taxon>
    </lineage>
</organism>
<evidence type="ECO:0000256" key="1">
    <source>
        <dbReference type="SAM" id="MobiDB-lite"/>
    </source>
</evidence>